<comment type="caution">
    <text evidence="6">The sequence shown here is derived from an EMBL/GenBank/DDBJ whole genome shotgun (WGS) entry which is preliminary data.</text>
</comment>
<dbReference type="EMBL" id="BLAL01000281">
    <property type="protein sequence ID" value="GES99494.1"/>
    <property type="molecule type" value="Genomic_DNA"/>
</dbReference>
<evidence type="ECO:0000256" key="5">
    <source>
        <dbReference type="SAM" id="Phobius"/>
    </source>
</evidence>
<feature type="compositionally biased region" description="Polar residues" evidence="4">
    <location>
        <begin position="56"/>
        <end position="76"/>
    </location>
</feature>
<evidence type="ECO:0000256" key="2">
    <source>
        <dbReference type="ARBA" id="ARBA00022989"/>
    </source>
</evidence>
<name>A0A2Z6R2Y6_9GLOM</name>
<gene>
    <name evidence="7" type="ORF">RCL2_002599800</name>
    <name evidence="6" type="ORF">RclHR1_00200012</name>
</gene>
<evidence type="ECO:0000313" key="8">
    <source>
        <dbReference type="Proteomes" id="UP000247702"/>
    </source>
</evidence>
<protein>
    <submittedName>
        <fullName evidence="6">Uncharacterized protein</fullName>
    </submittedName>
</protein>
<keyword evidence="8" id="KW-1185">Reference proteome</keyword>
<evidence type="ECO:0000313" key="7">
    <source>
        <dbReference type="EMBL" id="GES99494.1"/>
    </source>
</evidence>
<sequence length="419" mass="48001">MTEESSNATNLPNISENEQPNPPKKSRSVSDAERRRARRERKILNDAGSRLHRITATHNPSFSTVGETSSTLSSPFVSRKSSPQHSQKSSPTSTEPPENPFLPRRRNTGNLEPLTDASIATERVFPRIRVNSDAEPPDWSGGPLPQNFLQEDNNSVRPITSNRFSLQTPTLPTIPTIPTTSNMLGEDEPNGYIDQDEHIRQIIGNLAAGNYQRRNSSATSLASTIGGSEYQYNSLLTAQDEYIQQDILQQQQQQLQQLPFPFQQFFSPFGNTNQQQNLDLQSKLWQVIHFIAMILLGRLIVWRESLREKGVWNRFYLLSYERPEDIIATERIPYMSVFWYFITVELILQSSKIFFQQDRVFQSSTLVQFARKLPSPFSDVLTVLLRYNLIWNSLWEDICILIFTVGFTIMISPFLSYFG</sequence>
<accession>A0A2Z6R2Y6</accession>
<evidence type="ECO:0000256" key="4">
    <source>
        <dbReference type="SAM" id="MobiDB-lite"/>
    </source>
</evidence>
<proteinExistence type="predicted"/>
<dbReference type="AlphaFoldDB" id="A0A2Z6R2Y6"/>
<dbReference type="Proteomes" id="UP000615446">
    <property type="component" value="Unassembled WGS sequence"/>
</dbReference>
<evidence type="ECO:0000256" key="3">
    <source>
        <dbReference type="ARBA" id="ARBA00023136"/>
    </source>
</evidence>
<dbReference type="Proteomes" id="UP000247702">
    <property type="component" value="Unassembled WGS sequence"/>
</dbReference>
<feature type="compositionally biased region" description="Low complexity" evidence="4">
    <location>
        <begin position="78"/>
        <end position="96"/>
    </location>
</feature>
<dbReference type="PANTHER" id="PTHR28263:SF1">
    <property type="entry name" value="GOLGI TO ER TRAFFIC PROTEIN 2"/>
    <property type="match status" value="1"/>
</dbReference>
<reference evidence="6 8" key="1">
    <citation type="submission" date="2017-11" db="EMBL/GenBank/DDBJ databases">
        <title>The genome of Rhizophagus clarus HR1 reveals common genetic basis of auxotrophy among arbuscular mycorrhizal fungi.</title>
        <authorList>
            <person name="Kobayashi Y."/>
        </authorList>
    </citation>
    <scope>NUCLEOTIDE SEQUENCE [LARGE SCALE GENOMIC DNA]</scope>
    <source>
        <strain evidence="6 8">HR1</strain>
    </source>
</reference>
<dbReference type="STRING" id="94130.A0A2Z6R2Y6"/>
<evidence type="ECO:0000313" key="6">
    <source>
        <dbReference type="EMBL" id="GBB92379.1"/>
    </source>
</evidence>
<feature type="transmembrane region" description="Helical" evidence="5">
    <location>
        <begin position="398"/>
        <end position="418"/>
    </location>
</feature>
<keyword evidence="1 5" id="KW-0812">Transmembrane</keyword>
<keyword evidence="2 5" id="KW-1133">Transmembrane helix</keyword>
<feature type="compositionally biased region" description="Polar residues" evidence="4">
    <location>
        <begin position="1"/>
        <end position="19"/>
    </location>
</feature>
<evidence type="ECO:0000256" key="1">
    <source>
        <dbReference type="ARBA" id="ARBA00022692"/>
    </source>
</evidence>
<feature type="region of interest" description="Disordered" evidence="4">
    <location>
        <begin position="1"/>
        <end position="119"/>
    </location>
</feature>
<dbReference type="InterPro" id="IPR028143">
    <property type="entry name" value="Get2/sif1"/>
</dbReference>
<dbReference type="OrthoDB" id="5393181at2759"/>
<dbReference type="GO" id="GO:0006890">
    <property type="term" value="P:retrograde vesicle-mediated transport, Golgi to endoplasmic reticulum"/>
    <property type="evidence" value="ECO:0007669"/>
    <property type="project" value="TreeGrafter"/>
</dbReference>
<organism evidence="6 8">
    <name type="scientific">Rhizophagus clarus</name>
    <dbReference type="NCBI Taxonomy" id="94130"/>
    <lineage>
        <taxon>Eukaryota</taxon>
        <taxon>Fungi</taxon>
        <taxon>Fungi incertae sedis</taxon>
        <taxon>Mucoromycota</taxon>
        <taxon>Glomeromycotina</taxon>
        <taxon>Glomeromycetes</taxon>
        <taxon>Glomerales</taxon>
        <taxon>Glomeraceae</taxon>
        <taxon>Rhizophagus</taxon>
    </lineage>
</organism>
<dbReference type="EMBL" id="BEXD01001113">
    <property type="protein sequence ID" value="GBB92379.1"/>
    <property type="molecule type" value="Genomic_DNA"/>
</dbReference>
<reference evidence="7" key="2">
    <citation type="submission" date="2019-10" db="EMBL/GenBank/DDBJ databases">
        <title>Conservation and host-specific expression of non-tandemly repeated heterogenous ribosome RNA gene in arbuscular mycorrhizal fungi.</title>
        <authorList>
            <person name="Maeda T."/>
            <person name="Kobayashi Y."/>
            <person name="Nakagawa T."/>
            <person name="Ezawa T."/>
            <person name="Yamaguchi K."/>
            <person name="Bino T."/>
            <person name="Nishimoto Y."/>
            <person name="Shigenobu S."/>
            <person name="Kawaguchi M."/>
        </authorList>
    </citation>
    <scope>NUCLEOTIDE SEQUENCE</scope>
    <source>
        <strain evidence="7">HR1</strain>
    </source>
</reference>
<feature type="transmembrane region" description="Helical" evidence="5">
    <location>
        <begin position="284"/>
        <end position="301"/>
    </location>
</feature>
<dbReference type="PANTHER" id="PTHR28263">
    <property type="entry name" value="GOLGI TO ER TRAFFIC PROTEIN 2"/>
    <property type="match status" value="1"/>
</dbReference>
<keyword evidence="3 5" id="KW-0472">Membrane</keyword>